<reference evidence="2" key="4">
    <citation type="submission" date="2024-05" db="EMBL/GenBank/DDBJ databases">
        <authorList>
            <person name="Sun Q."/>
            <person name="Zhou Y."/>
        </authorList>
    </citation>
    <scope>NUCLEOTIDE SEQUENCE</scope>
    <source>
        <strain evidence="2">CGMCC 1.18437</strain>
    </source>
</reference>
<organism evidence="3 4">
    <name type="scientific">Deinococcus metalli</name>
    <dbReference type="NCBI Taxonomy" id="1141878"/>
    <lineage>
        <taxon>Bacteria</taxon>
        <taxon>Thermotogati</taxon>
        <taxon>Deinococcota</taxon>
        <taxon>Deinococci</taxon>
        <taxon>Deinococcales</taxon>
        <taxon>Deinococcaceae</taxon>
        <taxon>Deinococcus</taxon>
    </lineage>
</organism>
<accession>A0A7W8KCB2</accession>
<gene>
    <name evidence="2" type="ORF">GCM10017781_00300</name>
    <name evidence="3" type="ORF">HNQ07_001009</name>
</gene>
<dbReference type="PANTHER" id="PTHR34215:SF1">
    <property type="entry name" value="YLXR DOMAIN-CONTAINING PROTEIN"/>
    <property type="match status" value="1"/>
</dbReference>
<sequence length="88" mass="9734">MTGQGTPFPVPARHVPERTCVACRRKRPQPELRRVSRVDGQWRVVTGPRTGRGAYVCADSPACWQDKRLRRAFGAQAPVLSALLTAHA</sequence>
<dbReference type="InterPro" id="IPR037465">
    <property type="entry name" value="YlxR"/>
</dbReference>
<name>A0A7W8KCB2_9DEIO</name>
<reference evidence="2" key="1">
    <citation type="journal article" date="2014" name="Int. J. Syst. Evol. Microbiol.">
        <title>Complete genome of a new Firmicutes species belonging to the dominant human colonic microbiota ('Ruminococcus bicirculans') reveals two chromosomes and a selective capacity to utilize plant glucans.</title>
        <authorList>
            <consortium name="NISC Comparative Sequencing Program"/>
            <person name="Wegmann U."/>
            <person name="Louis P."/>
            <person name="Goesmann A."/>
            <person name="Henrissat B."/>
            <person name="Duncan S.H."/>
            <person name="Flint H.J."/>
        </authorList>
    </citation>
    <scope>NUCLEOTIDE SEQUENCE</scope>
    <source>
        <strain evidence="2">CGMCC 1.18437</strain>
    </source>
</reference>
<dbReference type="InterPro" id="IPR007393">
    <property type="entry name" value="YlxR_dom"/>
</dbReference>
<reference evidence="3 4" key="3">
    <citation type="submission" date="2020-08" db="EMBL/GenBank/DDBJ databases">
        <title>Genomic Encyclopedia of Type Strains, Phase IV (KMG-IV): sequencing the most valuable type-strain genomes for metagenomic binning, comparative biology and taxonomic classification.</title>
        <authorList>
            <person name="Goeker M."/>
        </authorList>
    </citation>
    <scope>NUCLEOTIDE SEQUENCE [LARGE SCALE GENOMIC DNA]</scope>
    <source>
        <strain evidence="3 4">DSM 27521</strain>
    </source>
</reference>
<dbReference type="AlphaFoldDB" id="A0A7W8KCB2"/>
<reference evidence="5" key="2">
    <citation type="journal article" date="2019" name="Int. J. Syst. Evol. Microbiol.">
        <title>The Global Catalogue of Microorganisms (GCM) 10K type strain sequencing project: providing services to taxonomists for standard genome sequencing and annotation.</title>
        <authorList>
            <consortium name="The Broad Institute Genomics Platform"/>
            <consortium name="The Broad Institute Genome Sequencing Center for Infectious Disease"/>
            <person name="Wu L."/>
            <person name="Ma J."/>
        </authorList>
    </citation>
    <scope>NUCLEOTIDE SEQUENCE [LARGE SCALE GENOMIC DNA]</scope>
    <source>
        <strain evidence="5">CGMCC 1.18437</strain>
    </source>
</reference>
<dbReference type="RefSeq" id="WP_184109752.1">
    <property type="nucleotide sequence ID" value="NZ_BNAJ01000001.1"/>
</dbReference>
<keyword evidence="5" id="KW-1185">Reference proteome</keyword>
<dbReference type="Gene3D" id="3.30.1230.10">
    <property type="entry name" value="YlxR-like"/>
    <property type="match status" value="1"/>
</dbReference>
<dbReference type="Pfam" id="PF04296">
    <property type="entry name" value="YlxR"/>
    <property type="match status" value="1"/>
</dbReference>
<protein>
    <recommendedName>
        <fullName evidence="1">YlxR domain-containing protein</fullName>
    </recommendedName>
</protein>
<dbReference type="EMBL" id="JACHFK010000001">
    <property type="protein sequence ID" value="MBB5375565.1"/>
    <property type="molecule type" value="Genomic_DNA"/>
</dbReference>
<evidence type="ECO:0000313" key="2">
    <source>
        <dbReference type="EMBL" id="GHF28325.1"/>
    </source>
</evidence>
<dbReference type="EMBL" id="BNAJ01000001">
    <property type="protein sequence ID" value="GHF28325.1"/>
    <property type="molecule type" value="Genomic_DNA"/>
</dbReference>
<dbReference type="PANTHER" id="PTHR34215">
    <property type="entry name" value="BLL0784 PROTEIN"/>
    <property type="match status" value="1"/>
</dbReference>
<evidence type="ECO:0000313" key="5">
    <source>
        <dbReference type="Proteomes" id="UP000619376"/>
    </source>
</evidence>
<comment type="caution">
    <text evidence="3">The sequence shown here is derived from an EMBL/GenBank/DDBJ whole genome shotgun (WGS) entry which is preliminary data.</text>
</comment>
<dbReference type="InterPro" id="IPR035931">
    <property type="entry name" value="YlxR-like_sf"/>
</dbReference>
<evidence type="ECO:0000313" key="3">
    <source>
        <dbReference type="EMBL" id="MBB5375565.1"/>
    </source>
</evidence>
<dbReference type="Proteomes" id="UP000619376">
    <property type="component" value="Unassembled WGS sequence"/>
</dbReference>
<feature type="domain" description="YlxR" evidence="1">
    <location>
        <begin position="18"/>
        <end position="75"/>
    </location>
</feature>
<proteinExistence type="predicted"/>
<dbReference type="Proteomes" id="UP000539473">
    <property type="component" value="Unassembled WGS sequence"/>
</dbReference>
<dbReference type="SUPFAM" id="SSF64376">
    <property type="entry name" value="YlxR-like"/>
    <property type="match status" value="1"/>
</dbReference>
<evidence type="ECO:0000313" key="4">
    <source>
        <dbReference type="Proteomes" id="UP000539473"/>
    </source>
</evidence>
<evidence type="ECO:0000259" key="1">
    <source>
        <dbReference type="Pfam" id="PF04296"/>
    </source>
</evidence>